<keyword evidence="2" id="KW-1185">Reference proteome</keyword>
<comment type="caution">
    <text evidence="1">The sequence shown here is derived from an EMBL/GenBank/DDBJ whole genome shotgun (WGS) entry which is preliminary data.</text>
</comment>
<organism evidence="1 2">
    <name type="scientific">Truncatella angustata</name>
    <dbReference type="NCBI Taxonomy" id="152316"/>
    <lineage>
        <taxon>Eukaryota</taxon>
        <taxon>Fungi</taxon>
        <taxon>Dikarya</taxon>
        <taxon>Ascomycota</taxon>
        <taxon>Pezizomycotina</taxon>
        <taxon>Sordariomycetes</taxon>
        <taxon>Xylariomycetidae</taxon>
        <taxon>Amphisphaeriales</taxon>
        <taxon>Sporocadaceae</taxon>
        <taxon>Truncatella</taxon>
    </lineage>
</organism>
<dbReference type="GeneID" id="70129322"/>
<sequence>MLDDAQANSECIAYVINYMSGFSQQSNVVYAGYQGGTFYMHAGVLYNPLKYALIVNVLNHDGLGAISSIKVPEICASNVATLNSGRLMQGMKEYLLRDMVGDDNYDR</sequence>
<accession>A0A9P8ZWS5</accession>
<evidence type="ECO:0000313" key="1">
    <source>
        <dbReference type="EMBL" id="KAH6652278.1"/>
    </source>
</evidence>
<evidence type="ECO:0000313" key="2">
    <source>
        <dbReference type="Proteomes" id="UP000758603"/>
    </source>
</evidence>
<proteinExistence type="predicted"/>
<protein>
    <submittedName>
        <fullName evidence="1">Uncharacterized protein</fullName>
    </submittedName>
</protein>
<dbReference type="Proteomes" id="UP000758603">
    <property type="component" value="Unassembled WGS sequence"/>
</dbReference>
<dbReference type="OrthoDB" id="4605274at2759"/>
<name>A0A9P8ZWS5_9PEZI</name>
<dbReference type="EMBL" id="JAGPXC010000006">
    <property type="protein sequence ID" value="KAH6652278.1"/>
    <property type="molecule type" value="Genomic_DNA"/>
</dbReference>
<gene>
    <name evidence="1" type="ORF">BKA67DRAFT_538098</name>
</gene>
<reference evidence="1" key="1">
    <citation type="journal article" date="2021" name="Nat. Commun.">
        <title>Genetic determinants of endophytism in the Arabidopsis root mycobiome.</title>
        <authorList>
            <person name="Mesny F."/>
            <person name="Miyauchi S."/>
            <person name="Thiergart T."/>
            <person name="Pickel B."/>
            <person name="Atanasova L."/>
            <person name="Karlsson M."/>
            <person name="Huettel B."/>
            <person name="Barry K.W."/>
            <person name="Haridas S."/>
            <person name="Chen C."/>
            <person name="Bauer D."/>
            <person name="Andreopoulos W."/>
            <person name="Pangilinan J."/>
            <person name="LaButti K."/>
            <person name="Riley R."/>
            <person name="Lipzen A."/>
            <person name="Clum A."/>
            <person name="Drula E."/>
            <person name="Henrissat B."/>
            <person name="Kohler A."/>
            <person name="Grigoriev I.V."/>
            <person name="Martin F.M."/>
            <person name="Hacquard S."/>
        </authorList>
    </citation>
    <scope>NUCLEOTIDE SEQUENCE</scope>
    <source>
        <strain evidence="1">MPI-SDFR-AT-0073</strain>
    </source>
</reference>
<dbReference type="RefSeq" id="XP_045956556.1">
    <property type="nucleotide sequence ID" value="XM_046100430.1"/>
</dbReference>
<dbReference type="AlphaFoldDB" id="A0A9P8ZWS5"/>